<keyword evidence="2" id="KW-1185">Reference proteome</keyword>
<protein>
    <submittedName>
        <fullName evidence="1">Uncharacterized protein</fullName>
    </submittedName>
</protein>
<organism evidence="1 2">
    <name type="scientific">Jannaschia pohangensis</name>
    <dbReference type="NCBI Taxonomy" id="390807"/>
    <lineage>
        <taxon>Bacteria</taxon>
        <taxon>Pseudomonadati</taxon>
        <taxon>Pseudomonadota</taxon>
        <taxon>Alphaproteobacteria</taxon>
        <taxon>Rhodobacterales</taxon>
        <taxon>Roseobacteraceae</taxon>
        <taxon>Jannaschia</taxon>
    </lineage>
</organism>
<accession>A0A1I3HPZ9</accession>
<reference evidence="1 2" key="1">
    <citation type="submission" date="2016-10" db="EMBL/GenBank/DDBJ databases">
        <authorList>
            <person name="de Groot N.N."/>
        </authorList>
    </citation>
    <scope>NUCLEOTIDE SEQUENCE [LARGE SCALE GENOMIC DNA]</scope>
    <source>
        <strain evidence="1 2">DSM 19073</strain>
    </source>
</reference>
<sequence length="493" mass="54017">MMDLTIVQTEPCDFIAGLESLRDALPRKLRARVTDMDLRVEAELPHLRLRLPEATEAEEAQIIAAMEGLSLPGMTLERGLPDVHIPPAPQDPEADVATIVAQLRPDLLPLAAAATPAEAVWEAVLAAKPSGVPFPEQGYTGKLAEAHDEIVRQLGGVVPWQDGGKTLAPSDLDRLKRPVRKPRIDRKAWDEVIAHLQVELRHFQRAREWFDHDGKMRNYIRDQMFSDLGFMGLLNSRYGLCDPKAEVPLSVDIAVAVITAGLGQVHWAVGKAFGILWNVARAKTGASGVVKAQIAEMEAALFVQFEATIGAVEHALVALVSDWGNLDGFCAAVIAKDIDWPDDAAPIRRAQRVGFHTACLMALMKLKSETETYRGGSSSNTWGVIQHQQFCKERKRAYDHEKGILRGPSEDAGCGDFWNDNWFFGSCFASTGGGYGPPPPTLRIAPVALASKFFLPGTDTDPGLGIKTTFFDNPKVREPWGLHTRRTKFGGPI</sequence>
<dbReference type="EMBL" id="FORA01000001">
    <property type="protein sequence ID" value="SFI37600.1"/>
    <property type="molecule type" value="Genomic_DNA"/>
</dbReference>
<proteinExistence type="predicted"/>
<evidence type="ECO:0000313" key="1">
    <source>
        <dbReference type="EMBL" id="SFI37600.1"/>
    </source>
</evidence>
<evidence type="ECO:0000313" key="2">
    <source>
        <dbReference type="Proteomes" id="UP000199110"/>
    </source>
</evidence>
<name>A0A1I3HPZ9_9RHOB</name>
<dbReference type="OrthoDB" id="9965965at2"/>
<dbReference type="AlphaFoldDB" id="A0A1I3HPZ9"/>
<dbReference type="RefSeq" id="WP_092777102.1">
    <property type="nucleotide sequence ID" value="NZ_FORA01000001.1"/>
</dbReference>
<gene>
    <name evidence="1" type="ORF">SAMN04488095_0672</name>
</gene>
<dbReference type="Proteomes" id="UP000199110">
    <property type="component" value="Unassembled WGS sequence"/>
</dbReference>